<dbReference type="AlphaFoldDB" id="J9V8B1"/>
<evidence type="ECO:0000313" key="2">
    <source>
        <dbReference type="EMBL" id="AFR79312.1"/>
    </source>
</evidence>
<keyword evidence="1" id="KW-0732">Signal</keyword>
<reference evidence="2" key="1">
    <citation type="journal article" date="2012" name="PLoS Negl. Trop. Dis.">
        <title>Detection of Giardia duodenalis Assemblages A and B in Human Feces by Simple, Assemblage-Specific PCR Assays.</title>
        <authorList>
            <person name="Vanni I."/>
            <person name="Caccio S.M."/>
            <person name="van Lith L."/>
            <person name="Lebbad M."/>
            <person name="Svard S.G."/>
            <person name="Pozio E."/>
            <person name="Tosini F."/>
        </authorList>
    </citation>
    <scope>NUCLEOTIDE SEQUENCE</scope>
    <source>
        <strain evidence="2">Ad28</strain>
    </source>
</reference>
<feature type="non-terminal residue" evidence="2">
    <location>
        <position position="123"/>
    </location>
</feature>
<sequence>PPPVVLLVVPCLLEVILCNHPARDVLVRPRLLREPQLSTEGFVRSHDEEAFFPGQKVESIYIHENSSTQRSTKPVFSGLYSTRHAPGLRDTADLQTACPRQLPFVYSACLRLCGSGNTSRATQ</sequence>
<dbReference type="EMBL" id="JX646884">
    <property type="protein sequence ID" value="AFR79312.1"/>
    <property type="molecule type" value="Genomic_DNA"/>
</dbReference>
<feature type="signal peptide" evidence="1">
    <location>
        <begin position="1"/>
        <end position="18"/>
    </location>
</feature>
<feature type="non-terminal residue" evidence="2">
    <location>
        <position position="1"/>
    </location>
</feature>
<protein>
    <submittedName>
        <fullName evidence="2">Uncharacterized protein</fullName>
    </submittedName>
</protein>
<organism evidence="2">
    <name type="scientific">Giardia intestinalis</name>
    <name type="common">Giardia lamblia</name>
    <dbReference type="NCBI Taxonomy" id="5741"/>
    <lineage>
        <taxon>Eukaryota</taxon>
        <taxon>Metamonada</taxon>
        <taxon>Diplomonadida</taxon>
        <taxon>Hexamitidae</taxon>
        <taxon>Giardiinae</taxon>
        <taxon>Giardia</taxon>
    </lineage>
</organism>
<name>J9V8B1_GIAIN</name>
<proteinExistence type="predicted"/>
<accession>J9V8B1</accession>
<feature type="chain" id="PRO_5003828728" evidence="1">
    <location>
        <begin position="19"/>
        <end position="123"/>
    </location>
</feature>
<evidence type="ECO:0000256" key="1">
    <source>
        <dbReference type="SAM" id="SignalP"/>
    </source>
</evidence>